<reference evidence="1 2" key="1">
    <citation type="submission" date="2018-09" db="EMBL/GenBank/DDBJ databases">
        <authorList>
            <person name="Wang Z."/>
        </authorList>
    </citation>
    <scope>NUCLEOTIDE SEQUENCE [LARGE SCALE GENOMIC DNA]</scope>
    <source>
        <strain evidence="1 2">ALS 81</strain>
    </source>
</reference>
<evidence type="ECO:0000313" key="2">
    <source>
        <dbReference type="Proteomes" id="UP000286482"/>
    </source>
</evidence>
<dbReference type="OrthoDB" id="6400670at2"/>
<dbReference type="RefSeq" id="WP_120354019.1">
    <property type="nucleotide sequence ID" value="NZ_RAQO01000004.1"/>
</dbReference>
<organism evidence="1 2">
    <name type="scientific">Alginatibacterium sediminis</name>
    <dbReference type="NCBI Taxonomy" id="2164068"/>
    <lineage>
        <taxon>Bacteria</taxon>
        <taxon>Pseudomonadati</taxon>
        <taxon>Pseudomonadota</taxon>
        <taxon>Gammaproteobacteria</taxon>
        <taxon>Alteromonadales</taxon>
        <taxon>Alteromonadaceae</taxon>
        <taxon>Alginatibacterium</taxon>
    </lineage>
</organism>
<comment type="caution">
    <text evidence="1">The sequence shown here is derived from an EMBL/GenBank/DDBJ whole genome shotgun (WGS) entry which is preliminary data.</text>
</comment>
<keyword evidence="2" id="KW-1185">Reference proteome</keyword>
<evidence type="ECO:0000313" key="1">
    <source>
        <dbReference type="EMBL" id="RKF20015.1"/>
    </source>
</evidence>
<gene>
    <name evidence="1" type="ORF">DBZ36_06065</name>
</gene>
<proteinExistence type="predicted"/>
<dbReference type="AlphaFoldDB" id="A0A420EH25"/>
<sequence length="305" mass="34984">MDINLNEQEIEYNKFGPWLMVIEDASQVPAQFLDVLDTIENADFSFKVPVKEERRNMAAGMLLYWQVVAVSKDSVSIFTIENELLSRKVFLFEDICYLEHGGDLLGSFICIASSREIVDVRYNLVSMEVASQAIELIRLGLRQNKRSHPSLDSPMGTLNEKQIYRYFRDKEKGVSKPTILGYQESRELAEPSPASLLNLYSSNKNSKLLDCMIMTDGTDLIIANRGKYILGIKDTNYKFGHVFIPFSKMTGVNEFAHEKYLQLKVLEIEIGRQSYEIIVDNNFSTSAIRHLVKRRIKTTTHDFDI</sequence>
<protein>
    <submittedName>
        <fullName evidence="1">Uncharacterized protein</fullName>
    </submittedName>
</protein>
<name>A0A420EH25_9ALTE</name>
<dbReference type="EMBL" id="RAQO01000004">
    <property type="protein sequence ID" value="RKF20015.1"/>
    <property type="molecule type" value="Genomic_DNA"/>
</dbReference>
<dbReference type="Proteomes" id="UP000286482">
    <property type="component" value="Unassembled WGS sequence"/>
</dbReference>
<accession>A0A420EH25</accession>